<keyword evidence="1" id="KW-0805">Transcription regulation</keyword>
<sequence length="344" mass="36448">MRFDSREAGEMITIADVARDAGVAPSTVSYVLSGKRSISLETRRRVEASVRKLGFHPHAGARALASSRTQVLALVVPLRTDIHVPVVMRFVTSVVTSARKHDHDVLLLTADEGPDGLRRVAGSASADAILVMDVEADEPRVPVLQSLLRPVVLIGVPDDPADLSCVDLDFTAAAARSVQHLADLGHTEVALIGPSPTVYERGTSFAGRFLRGFAASAQERGLRATNHACAPSYAAVRECVAKILAGQPELTGLVVHNEAVLGGVLAELERHGRRVPADVSVVAVCPEDMAAQYSTPLTTVAIPSDDVGRIAVEMAMRQLEGSGSAEVRLLSPKLTQGGSTARRR</sequence>
<feature type="domain" description="HTH cro/C1-type" evidence="5">
    <location>
        <begin position="12"/>
        <end position="42"/>
    </location>
</feature>
<gene>
    <name evidence="6" type="ORF">JOM49_003263</name>
</gene>
<dbReference type="SUPFAM" id="SSF53822">
    <property type="entry name" value="Periplasmic binding protein-like I"/>
    <property type="match status" value="1"/>
</dbReference>
<evidence type="ECO:0000259" key="4">
    <source>
        <dbReference type="PROSITE" id="PS50932"/>
    </source>
</evidence>
<dbReference type="PANTHER" id="PTHR30146:SF153">
    <property type="entry name" value="LACTOSE OPERON REPRESSOR"/>
    <property type="match status" value="1"/>
</dbReference>
<dbReference type="Pfam" id="PF13377">
    <property type="entry name" value="Peripla_BP_3"/>
    <property type="match status" value="1"/>
</dbReference>
<keyword evidence="7" id="KW-1185">Reference proteome</keyword>
<dbReference type="SMART" id="SM00354">
    <property type="entry name" value="HTH_LACI"/>
    <property type="match status" value="1"/>
</dbReference>
<reference evidence="6 7" key="1">
    <citation type="submission" date="2021-03" db="EMBL/GenBank/DDBJ databases">
        <title>Sequencing the genomes of 1000 actinobacteria strains.</title>
        <authorList>
            <person name="Klenk H.-P."/>
        </authorList>
    </citation>
    <scope>NUCLEOTIDE SEQUENCE [LARGE SCALE GENOMIC DNA]</scope>
    <source>
        <strain evidence="6 7">DSM 45510</strain>
    </source>
</reference>
<evidence type="ECO:0000313" key="7">
    <source>
        <dbReference type="Proteomes" id="UP000741013"/>
    </source>
</evidence>
<dbReference type="InterPro" id="IPR028082">
    <property type="entry name" value="Peripla_BP_I"/>
</dbReference>
<dbReference type="PANTHER" id="PTHR30146">
    <property type="entry name" value="LACI-RELATED TRANSCRIPTIONAL REPRESSOR"/>
    <property type="match status" value="1"/>
</dbReference>
<accession>A0ABS4PQN8</accession>
<feature type="domain" description="HTH lacI-type" evidence="4">
    <location>
        <begin position="12"/>
        <end position="66"/>
    </location>
</feature>
<evidence type="ECO:0000259" key="5">
    <source>
        <dbReference type="PROSITE" id="PS50943"/>
    </source>
</evidence>
<keyword evidence="3" id="KW-0804">Transcription</keyword>
<dbReference type="Gene3D" id="3.40.50.2300">
    <property type="match status" value="2"/>
</dbReference>
<dbReference type="PROSITE" id="PS50943">
    <property type="entry name" value="HTH_CROC1"/>
    <property type="match status" value="1"/>
</dbReference>
<evidence type="ECO:0000256" key="2">
    <source>
        <dbReference type="ARBA" id="ARBA00023125"/>
    </source>
</evidence>
<evidence type="ECO:0000256" key="3">
    <source>
        <dbReference type="ARBA" id="ARBA00023163"/>
    </source>
</evidence>
<proteinExistence type="predicted"/>
<dbReference type="GO" id="GO:0003677">
    <property type="term" value="F:DNA binding"/>
    <property type="evidence" value="ECO:0007669"/>
    <property type="project" value="UniProtKB-KW"/>
</dbReference>
<dbReference type="Gene3D" id="1.10.260.40">
    <property type="entry name" value="lambda repressor-like DNA-binding domains"/>
    <property type="match status" value="1"/>
</dbReference>
<name>A0ABS4PQN8_9PSEU</name>
<dbReference type="CDD" id="cd06267">
    <property type="entry name" value="PBP1_LacI_sugar_binding-like"/>
    <property type="match status" value="1"/>
</dbReference>
<organism evidence="6 7">
    <name type="scientific">Amycolatopsis magusensis</name>
    <dbReference type="NCBI Taxonomy" id="882444"/>
    <lineage>
        <taxon>Bacteria</taxon>
        <taxon>Bacillati</taxon>
        <taxon>Actinomycetota</taxon>
        <taxon>Actinomycetes</taxon>
        <taxon>Pseudonocardiales</taxon>
        <taxon>Pseudonocardiaceae</taxon>
        <taxon>Amycolatopsis</taxon>
    </lineage>
</organism>
<dbReference type="Pfam" id="PF00356">
    <property type="entry name" value="LacI"/>
    <property type="match status" value="1"/>
</dbReference>
<dbReference type="InterPro" id="IPR001387">
    <property type="entry name" value="Cro/C1-type_HTH"/>
</dbReference>
<dbReference type="InterPro" id="IPR010982">
    <property type="entry name" value="Lambda_DNA-bd_dom_sf"/>
</dbReference>
<evidence type="ECO:0000256" key="1">
    <source>
        <dbReference type="ARBA" id="ARBA00023015"/>
    </source>
</evidence>
<dbReference type="SUPFAM" id="SSF47413">
    <property type="entry name" value="lambda repressor-like DNA-binding domains"/>
    <property type="match status" value="1"/>
</dbReference>
<dbReference type="InterPro" id="IPR046335">
    <property type="entry name" value="LacI/GalR-like_sensor"/>
</dbReference>
<protein>
    <submittedName>
        <fullName evidence="6">DNA-binding LacI/PurR family transcriptional regulator</fullName>
    </submittedName>
</protein>
<dbReference type="Proteomes" id="UP000741013">
    <property type="component" value="Unassembled WGS sequence"/>
</dbReference>
<keyword evidence="2 6" id="KW-0238">DNA-binding</keyword>
<evidence type="ECO:0000313" key="6">
    <source>
        <dbReference type="EMBL" id="MBP2181737.1"/>
    </source>
</evidence>
<dbReference type="CDD" id="cd01392">
    <property type="entry name" value="HTH_LacI"/>
    <property type="match status" value="1"/>
</dbReference>
<comment type="caution">
    <text evidence="6">The sequence shown here is derived from an EMBL/GenBank/DDBJ whole genome shotgun (WGS) entry which is preliminary data.</text>
</comment>
<dbReference type="PROSITE" id="PS50932">
    <property type="entry name" value="HTH_LACI_2"/>
    <property type="match status" value="1"/>
</dbReference>
<dbReference type="EMBL" id="JAGGMS010000001">
    <property type="protein sequence ID" value="MBP2181737.1"/>
    <property type="molecule type" value="Genomic_DNA"/>
</dbReference>
<dbReference type="InterPro" id="IPR000843">
    <property type="entry name" value="HTH_LacI"/>
</dbReference>